<keyword evidence="3" id="KW-1185">Reference proteome</keyword>
<sequence>MTGAPEAKSWQEMRDWQIGLLERGSGASLAEWTERIREQAPGSEQELRDWLSGQGVHGYAQMLLVHETFGYPRFLLQSADELIDAQYEDRPGLRPVLDAVLLRAAELGEVTVQARKTFVALVGPRRTFARVRPTTRTRLDVGLRIPGAEPDGRLLTAKGLGDGMDVRVPLTTVEEVDEVFAGLLRLAYGANAL</sequence>
<evidence type="ECO:0000259" key="1">
    <source>
        <dbReference type="Pfam" id="PF18899"/>
    </source>
</evidence>
<organism evidence="2 3">
    <name type="scientific">Streptomyces luteolus</name>
    <dbReference type="NCBI Taxonomy" id="3043615"/>
    <lineage>
        <taxon>Bacteria</taxon>
        <taxon>Bacillati</taxon>
        <taxon>Actinomycetota</taxon>
        <taxon>Actinomycetes</taxon>
        <taxon>Kitasatosporales</taxon>
        <taxon>Streptomycetaceae</taxon>
        <taxon>Streptomyces</taxon>
    </lineage>
</organism>
<reference evidence="2 3" key="1">
    <citation type="submission" date="2023-05" db="EMBL/GenBank/DDBJ databases">
        <title>Draft genome sequence of Streptomyces sp. B-S-A12 isolated from a cave soil in Thailand.</title>
        <authorList>
            <person name="Chamroensaksri N."/>
            <person name="Muangham S."/>
        </authorList>
    </citation>
    <scope>NUCLEOTIDE SEQUENCE [LARGE SCALE GENOMIC DNA]</scope>
    <source>
        <strain evidence="2 3">B-S-A12</strain>
    </source>
</reference>
<dbReference type="Proteomes" id="UP001237105">
    <property type="component" value="Unassembled WGS sequence"/>
</dbReference>
<gene>
    <name evidence="2" type="ORF">QIT00_03535</name>
</gene>
<evidence type="ECO:0000313" key="3">
    <source>
        <dbReference type="Proteomes" id="UP001237105"/>
    </source>
</evidence>
<name>A0ABT6SPW0_9ACTN</name>
<feature type="domain" description="DUF5655" evidence="1">
    <location>
        <begin position="83"/>
        <end position="189"/>
    </location>
</feature>
<dbReference type="RefSeq" id="WP_282533568.1">
    <property type="nucleotide sequence ID" value="NZ_JASCIS010000003.1"/>
</dbReference>
<dbReference type="InterPro" id="IPR043714">
    <property type="entry name" value="DUF5655"/>
</dbReference>
<dbReference type="EMBL" id="JASCIS010000003">
    <property type="protein sequence ID" value="MDI3417643.1"/>
    <property type="molecule type" value="Genomic_DNA"/>
</dbReference>
<comment type="caution">
    <text evidence="2">The sequence shown here is derived from an EMBL/GenBank/DDBJ whole genome shotgun (WGS) entry which is preliminary data.</text>
</comment>
<dbReference type="Pfam" id="PF18899">
    <property type="entry name" value="DUF5655"/>
    <property type="match status" value="1"/>
</dbReference>
<proteinExistence type="predicted"/>
<protein>
    <submittedName>
        <fullName evidence="2">DUF5655 domain-containing protein</fullName>
    </submittedName>
</protein>
<evidence type="ECO:0000313" key="2">
    <source>
        <dbReference type="EMBL" id="MDI3417643.1"/>
    </source>
</evidence>
<accession>A0ABT6SPW0</accession>